<sequence length="20" mass="2168">MTQLYDFLALVSKPAAAKTV</sequence>
<evidence type="ECO:0000313" key="1">
    <source>
        <dbReference type="EMBL" id="SPE03999.1"/>
    </source>
</evidence>
<keyword evidence="1" id="KW-0614">Plasmid</keyword>
<reference evidence="1" key="1">
    <citation type="submission" date="2018-02" db="EMBL/GenBank/DDBJ databases">
        <authorList>
            <person name="Cohen D.B."/>
            <person name="Kent A.D."/>
        </authorList>
    </citation>
    <scope>NUCLEOTIDE SEQUENCE</scope>
    <source>
        <strain evidence="1">ECOR 37</strain>
    </source>
</reference>
<protein>
    <submittedName>
        <fullName evidence="1">Uncharacterized protein</fullName>
    </submittedName>
</protein>
<accession>A0A2P9EKU4</accession>
<proteinExistence type="predicted"/>
<dbReference type="EMBL" id="LT985306">
    <property type="protein sequence ID" value="SPE03999.1"/>
    <property type="molecule type" value="Genomic_DNA"/>
</dbReference>
<gene>
    <name evidence="1" type="ORF">RCS88_P0066</name>
</gene>
<organism evidence="1">
    <name type="scientific">Escherichia coli</name>
    <dbReference type="NCBI Taxonomy" id="562"/>
    <lineage>
        <taxon>Bacteria</taxon>
        <taxon>Pseudomonadati</taxon>
        <taxon>Pseudomonadota</taxon>
        <taxon>Gammaproteobacteria</taxon>
        <taxon>Enterobacterales</taxon>
        <taxon>Enterobacteriaceae</taxon>
        <taxon>Escherichia</taxon>
    </lineage>
</organism>
<dbReference type="AlphaFoldDB" id="A0A2P9EKU4"/>
<name>A0A2P9EKU4_ECOLX</name>
<geneLocation type="plasmid" evidence="1">
    <name>RCS88_p</name>
</geneLocation>